<evidence type="ECO:0000256" key="6">
    <source>
        <dbReference type="ARBA" id="ARBA00023143"/>
    </source>
</evidence>
<dbReference type="Proteomes" id="UP000635071">
    <property type="component" value="Unassembled WGS sequence"/>
</dbReference>
<dbReference type="Pfam" id="PF06429">
    <property type="entry name" value="Flg_bbr_C"/>
    <property type="match status" value="1"/>
</dbReference>
<evidence type="ECO:0000259" key="8">
    <source>
        <dbReference type="Pfam" id="PF22638"/>
    </source>
</evidence>
<gene>
    <name evidence="9" type="primary">flgK</name>
    <name evidence="9" type="ORF">GCM10011529_05730</name>
</gene>
<keyword evidence="9" id="KW-0966">Cell projection</keyword>
<dbReference type="GO" id="GO:0044780">
    <property type="term" value="P:bacterial-type flagellum assembly"/>
    <property type="evidence" value="ECO:0007669"/>
    <property type="project" value="InterPro"/>
</dbReference>
<dbReference type="SUPFAM" id="SSF64518">
    <property type="entry name" value="Phase 1 flagellin"/>
    <property type="match status" value="2"/>
</dbReference>
<keyword evidence="9" id="KW-0282">Flagellum</keyword>
<keyword evidence="10" id="KW-1185">Reference proteome</keyword>
<evidence type="ECO:0000256" key="4">
    <source>
        <dbReference type="ARBA" id="ARBA00016244"/>
    </source>
</evidence>
<evidence type="ECO:0000256" key="5">
    <source>
        <dbReference type="ARBA" id="ARBA00022525"/>
    </source>
</evidence>
<reference evidence="9" key="1">
    <citation type="journal article" date="2014" name="Int. J. Syst. Evol. Microbiol.">
        <title>Complete genome sequence of Corynebacterium casei LMG S-19264T (=DSM 44701T), isolated from a smear-ripened cheese.</title>
        <authorList>
            <consortium name="US DOE Joint Genome Institute (JGI-PGF)"/>
            <person name="Walter F."/>
            <person name="Albersmeier A."/>
            <person name="Kalinowski J."/>
            <person name="Ruckert C."/>
        </authorList>
    </citation>
    <scope>NUCLEOTIDE SEQUENCE</scope>
    <source>
        <strain evidence="9">CGMCC 1.15519</strain>
    </source>
</reference>
<dbReference type="PANTHER" id="PTHR30033">
    <property type="entry name" value="FLAGELLAR HOOK-ASSOCIATED PROTEIN 1"/>
    <property type="match status" value="1"/>
</dbReference>
<dbReference type="NCBIfam" id="TIGR02492">
    <property type="entry name" value="flgK_ends"/>
    <property type="match status" value="1"/>
</dbReference>
<evidence type="ECO:0000313" key="10">
    <source>
        <dbReference type="Proteomes" id="UP000635071"/>
    </source>
</evidence>
<dbReference type="RefSeq" id="WP_188761383.1">
    <property type="nucleotide sequence ID" value="NZ_BMJM01000001.1"/>
</dbReference>
<dbReference type="Pfam" id="PF22638">
    <property type="entry name" value="FlgK_D1"/>
    <property type="match status" value="1"/>
</dbReference>
<reference evidence="9" key="2">
    <citation type="submission" date="2020-09" db="EMBL/GenBank/DDBJ databases">
        <authorList>
            <person name="Sun Q."/>
            <person name="Zhou Y."/>
        </authorList>
    </citation>
    <scope>NUCLEOTIDE SEQUENCE</scope>
    <source>
        <strain evidence="9">CGMCC 1.15519</strain>
    </source>
</reference>
<dbReference type="GO" id="GO:0009424">
    <property type="term" value="C:bacterial-type flagellum hook"/>
    <property type="evidence" value="ECO:0007669"/>
    <property type="project" value="InterPro"/>
</dbReference>
<protein>
    <recommendedName>
        <fullName evidence="4">Flagellar hook-associated protein 1</fullName>
    </recommendedName>
</protein>
<dbReference type="AlphaFoldDB" id="A0A917E5N8"/>
<feature type="domain" description="Flagellar basal-body/hook protein C-terminal" evidence="7">
    <location>
        <begin position="583"/>
        <end position="619"/>
    </location>
</feature>
<accession>A0A917E5N8</accession>
<name>A0A917E5N8_9SPHN</name>
<sequence length="623" mass="62977">MTDLLGIGSAGVRAYQAALTIIGDNVANADNPDYVRRQIRMHTSPSGAGTPLERDTATGAGVSAGAITRATDALKVNSARVAAGDHARYEVRADWMVRLETLITGSDLDTRLGGFFDAATDLAAAPTSTAARTIFLDRANQAASSFAGLGKGLDQLGNDLKSAAETGTTEVNAITSALARVNDELRRTQSGGAAANGLLDSRDSLLAELAQRVRISVTEGDRGTVTVKLGSGAAAATLVPANGPAVRIGVRDGPSGAEIILDPTHSAIVLTLPASGSLAGLIEASRQVGETRAELDGLAGRFATDINAWHSAGTDALGDPGTPLFSTQTLVNTPGRANAGDAAIDIRIADNAPLAPDGYRLLKDAAGWTLSRTDGTATVSGTGALTLDGVTIRPGTGARAGDSWTLHPAGGAIGLALRPIGAERLAVAARFITDTAAANKGDGRITLDTDPAAAAFAPAAPYRLTVTAPGIAQITDIATGSVLATVALDGSRIIGAGFGITLTGSPVVGDSFRILQTGPGSSDNGNARALSAVRANSGTGGTMEASLDAGTARIASRLSETRRLAAAALSVRSDSARARDAVSGVDLDREAAELTRLQVAYRANAQVIAAARDLFDTLLGVAS</sequence>
<comment type="subcellular location">
    <subcellularLocation>
        <location evidence="1">Bacterial flagellum</location>
    </subcellularLocation>
    <subcellularLocation>
        <location evidence="2">Secreted</location>
    </subcellularLocation>
</comment>
<comment type="similarity">
    <text evidence="3">Belongs to the flagella basal body rod proteins family.</text>
</comment>
<keyword evidence="9" id="KW-0969">Cilium</keyword>
<dbReference type="EMBL" id="BMJM01000001">
    <property type="protein sequence ID" value="GGE02178.1"/>
    <property type="molecule type" value="Genomic_DNA"/>
</dbReference>
<keyword evidence="6" id="KW-0975">Bacterial flagellum</keyword>
<keyword evidence="5" id="KW-0964">Secreted</keyword>
<evidence type="ECO:0000256" key="3">
    <source>
        <dbReference type="ARBA" id="ARBA00009677"/>
    </source>
</evidence>
<dbReference type="GO" id="GO:0005576">
    <property type="term" value="C:extracellular region"/>
    <property type="evidence" value="ECO:0007669"/>
    <property type="project" value="UniProtKB-SubCell"/>
</dbReference>
<proteinExistence type="inferred from homology"/>
<dbReference type="InterPro" id="IPR002371">
    <property type="entry name" value="FlgK"/>
</dbReference>
<evidence type="ECO:0000313" key="9">
    <source>
        <dbReference type="EMBL" id="GGE02178.1"/>
    </source>
</evidence>
<organism evidence="9 10">
    <name type="scientific">Sandarakinorhabdus glacialis</name>
    <dbReference type="NCBI Taxonomy" id="1614636"/>
    <lineage>
        <taxon>Bacteria</taxon>
        <taxon>Pseudomonadati</taxon>
        <taxon>Pseudomonadota</taxon>
        <taxon>Alphaproteobacteria</taxon>
        <taxon>Sphingomonadales</taxon>
        <taxon>Sphingosinicellaceae</taxon>
        <taxon>Sandarakinorhabdus</taxon>
    </lineage>
</organism>
<feature type="domain" description="Flagellar hook-associated protein FlgK helical" evidence="8">
    <location>
        <begin position="104"/>
        <end position="325"/>
    </location>
</feature>
<dbReference type="PANTHER" id="PTHR30033:SF2">
    <property type="entry name" value="FLAGELLAR HOOK PROTEIN"/>
    <property type="match status" value="1"/>
</dbReference>
<evidence type="ECO:0000259" key="7">
    <source>
        <dbReference type="Pfam" id="PF06429"/>
    </source>
</evidence>
<evidence type="ECO:0000256" key="1">
    <source>
        <dbReference type="ARBA" id="ARBA00004365"/>
    </source>
</evidence>
<dbReference type="InterPro" id="IPR010930">
    <property type="entry name" value="Flg_bb/hook_C_dom"/>
</dbReference>
<dbReference type="GO" id="GO:0005198">
    <property type="term" value="F:structural molecule activity"/>
    <property type="evidence" value="ECO:0007669"/>
    <property type="project" value="InterPro"/>
</dbReference>
<evidence type="ECO:0000256" key="2">
    <source>
        <dbReference type="ARBA" id="ARBA00004613"/>
    </source>
</evidence>
<dbReference type="InterPro" id="IPR053927">
    <property type="entry name" value="FlgK_helical"/>
</dbReference>
<comment type="caution">
    <text evidence="9">The sequence shown here is derived from an EMBL/GenBank/DDBJ whole genome shotgun (WGS) entry which is preliminary data.</text>
</comment>